<feature type="domain" description="Calcineurin-like phosphoesterase" evidence="4">
    <location>
        <begin position="172"/>
        <end position="352"/>
    </location>
</feature>
<dbReference type="InterPro" id="IPR029052">
    <property type="entry name" value="Metallo-depent_PP-like"/>
</dbReference>
<dbReference type="CDD" id="cd07385">
    <property type="entry name" value="MPP_YkuE_C"/>
    <property type="match status" value="1"/>
</dbReference>
<keyword evidence="3" id="KW-0472">Membrane</keyword>
<name>A0ABV7YWB1_9BACT</name>
<dbReference type="Pfam" id="PF00149">
    <property type="entry name" value="Metallophos"/>
    <property type="match status" value="1"/>
</dbReference>
<feature type="transmembrane region" description="Helical" evidence="3">
    <location>
        <begin position="73"/>
        <end position="94"/>
    </location>
</feature>
<sequence>MNRIFGLGVAILFFLIIDFYFFQAVKTAVKNLSPDLQKWIKIIYWAIPIISLISIVALFAVFPGYVSAKVRNLITATFFIIYISKLVGIVFLLIGDIVSFFRWVGSKFTKTPEAATEANGITRSEFLAKSAVAVGGAHLGLMAYGIVSGAYDYRVRKTVLYLKDLPKSFEGMKIAQLSDIHSGSFFNKTAVEGGVDMLLAQKPDMVFFTGDLVNNEAKELNDYFNIFKKVKAPLGVYSTLGNHDYGDYKEWGSEQEKRQNLATLIQGHKELGWDILMDENREIKLGGDSLGILGIQNWGLGGFVKKGDINKALQNTEHFTNKLLLSHDPSHWRAQVLGKTDIDAAFAGHTHGFQYGIEIGSFKWSPSQFRYKEWAGLYKEDNQQLYVNRGYGFLGYPGRVGILPEIAVFELKRA</sequence>
<protein>
    <submittedName>
        <fullName evidence="5">Metallophosphoesterase</fullName>
    </submittedName>
</protein>
<keyword evidence="2" id="KW-0378">Hydrolase</keyword>
<dbReference type="PANTHER" id="PTHR31302:SF31">
    <property type="entry name" value="PHOSPHODIESTERASE YAEI"/>
    <property type="match status" value="1"/>
</dbReference>
<evidence type="ECO:0000256" key="1">
    <source>
        <dbReference type="ARBA" id="ARBA00022723"/>
    </source>
</evidence>
<evidence type="ECO:0000313" key="5">
    <source>
        <dbReference type="EMBL" id="MFC3811201.1"/>
    </source>
</evidence>
<feature type="transmembrane region" description="Helical" evidence="3">
    <location>
        <begin position="5"/>
        <end position="22"/>
    </location>
</feature>
<keyword evidence="3" id="KW-0812">Transmembrane</keyword>
<keyword evidence="6" id="KW-1185">Reference proteome</keyword>
<dbReference type="SUPFAM" id="SSF56300">
    <property type="entry name" value="Metallo-dependent phosphatases"/>
    <property type="match status" value="1"/>
</dbReference>
<dbReference type="PANTHER" id="PTHR31302">
    <property type="entry name" value="TRANSMEMBRANE PROTEIN WITH METALLOPHOSPHOESTERASE DOMAIN-RELATED"/>
    <property type="match status" value="1"/>
</dbReference>
<dbReference type="Proteomes" id="UP001595616">
    <property type="component" value="Unassembled WGS sequence"/>
</dbReference>
<evidence type="ECO:0000259" key="4">
    <source>
        <dbReference type="Pfam" id="PF00149"/>
    </source>
</evidence>
<evidence type="ECO:0000256" key="2">
    <source>
        <dbReference type="ARBA" id="ARBA00022801"/>
    </source>
</evidence>
<gene>
    <name evidence="5" type="ORF">ACFOOI_11090</name>
</gene>
<keyword evidence="3" id="KW-1133">Transmembrane helix</keyword>
<dbReference type="EMBL" id="JBHRYQ010000001">
    <property type="protein sequence ID" value="MFC3811201.1"/>
    <property type="molecule type" value="Genomic_DNA"/>
</dbReference>
<evidence type="ECO:0000256" key="3">
    <source>
        <dbReference type="SAM" id="Phobius"/>
    </source>
</evidence>
<reference evidence="6" key="1">
    <citation type="journal article" date="2019" name="Int. J. Syst. Evol. Microbiol.">
        <title>The Global Catalogue of Microorganisms (GCM) 10K type strain sequencing project: providing services to taxonomists for standard genome sequencing and annotation.</title>
        <authorList>
            <consortium name="The Broad Institute Genomics Platform"/>
            <consortium name="The Broad Institute Genome Sequencing Center for Infectious Disease"/>
            <person name="Wu L."/>
            <person name="Ma J."/>
        </authorList>
    </citation>
    <scope>NUCLEOTIDE SEQUENCE [LARGE SCALE GENOMIC DNA]</scope>
    <source>
        <strain evidence="6">CECT 7956</strain>
    </source>
</reference>
<evidence type="ECO:0000313" key="6">
    <source>
        <dbReference type="Proteomes" id="UP001595616"/>
    </source>
</evidence>
<dbReference type="InterPro" id="IPR004843">
    <property type="entry name" value="Calcineurin-like_PHP"/>
</dbReference>
<dbReference type="Gene3D" id="3.60.21.10">
    <property type="match status" value="1"/>
</dbReference>
<comment type="caution">
    <text evidence="5">The sequence shown here is derived from an EMBL/GenBank/DDBJ whole genome shotgun (WGS) entry which is preliminary data.</text>
</comment>
<dbReference type="InterPro" id="IPR051158">
    <property type="entry name" value="Metallophosphoesterase_sf"/>
</dbReference>
<dbReference type="RefSeq" id="WP_379838002.1">
    <property type="nucleotide sequence ID" value="NZ_JBHRYQ010000001.1"/>
</dbReference>
<feature type="transmembrane region" description="Helical" evidence="3">
    <location>
        <begin position="42"/>
        <end position="66"/>
    </location>
</feature>
<proteinExistence type="predicted"/>
<accession>A0ABV7YWB1</accession>
<keyword evidence="1" id="KW-0479">Metal-binding</keyword>
<organism evidence="5 6">
    <name type="scientific">Lacihabitans lacunae</name>
    <dbReference type="NCBI Taxonomy" id="1028214"/>
    <lineage>
        <taxon>Bacteria</taxon>
        <taxon>Pseudomonadati</taxon>
        <taxon>Bacteroidota</taxon>
        <taxon>Cytophagia</taxon>
        <taxon>Cytophagales</taxon>
        <taxon>Leadbetterellaceae</taxon>
        <taxon>Lacihabitans</taxon>
    </lineage>
</organism>